<keyword evidence="3" id="KW-0804">Transcription</keyword>
<evidence type="ECO:0000256" key="2">
    <source>
        <dbReference type="ARBA" id="ARBA00010059"/>
    </source>
</evidence>
<dbReference type="InterPro" id="IPR009088">
    <property type="entry name" value="TFIIA_b-brl"/>
</dbReference>
<comment type="caution">
    <text evidence="6">The sequence shown here is derived from an EMBL/GenBank/DDBJ whole genome shotgun (WGS) entry which is preliminary data.</text>
</comment>
<proteinExistence type="inferred from homology"/>
<feature type="region of interest" description="Disordered" evidence="5">
    <location>
        <begin position="286"/>
        <end position="327"/>
    </location>
</feature>
<dbReference type="Pfam" id="PF03153">
    <property type="entry name" value="TFIIA"/>
    <property type="match status" value="1"/>
</dbReference>
<sequence length="374" mass="41256">MSNEVGELYNQVIETVIQEARNEFEETGDDTSVLEMLKAAWKKRLKSMNVTKEPLWEIAMPNMPNIYASGDSTLDQSALHPLAAQNLQNVHTMQSMGSGQGIPLQSQVSGVQPNNLMYNMQGQMPVSASHAAQNPALMNQNPATLANRMAGVNPLPGQAPVTHKLEPMNPTSVNHSQVQAQAHAHAQSQNQNQNQNPTQNPTQNQHQNLTQNASANGNVNTNPNPSHASNPIPQTQAPQSAQTEHQYPTSQSQPIKQEGNMFNPLDSSQPARSITLSQDLQNDINNAMNNEHKPQIPQTDGPQDEELNSDLDDSEDDLNSNDEDEDGEQTQIMLCLYEKVHKVKTRWKYTLKDGLANVNGLDYVFSKATGESEW</sequence>
<gene>
    <name evidence="6" type="ORF">DASB73_037470</name>
</gene>
<dbReference type="PANTHER" id="PTHR12694">
    <property type="entry name" value="TRANSCRIPTION INITIATION FACTOR IIA SUBUNIT 1"/>
    <property type="match status" value="1"/>
</dbReference>
<keyword evidence="7" id="KW-1185">Reference proteome</keyword>
<evidence type="ECO:0000313" key="7">
    <source>
        <dbReference type="Proteomes" id="UP001362899"/>
    </source>
</evidence>
<dbReference type="SUPFAM" id="SSF47396">
    <property type="entry name" value="Transcription factor IIA (TFIIA), alpha-helical domain"/>
    <property type="match status" value="1"/>
</dbReference>
<dbReference type="Gene3D" id="2.30.18.10">
    <property type="entry name" value="Transcription factor IIA (TFIIA), beta-barrel domain"/>
    <property type="match status" value="1"/>
</dbReference>
<reference evidence="6 7" key="1">
    <citation type="journal article" date="2023" name="Elife">
        <title>Identification of key yeast species and microbe-microbe interactions impacting larval growth of Drosophila in the wild.</title>
        <authorList>
            <person name="Mure A."/>
            <person name="Sugiura Y."/>
            <person name="Maeda R."/>
            <person name="Honda K."/>
            <person name="Sakurai N."/>
            <person name="Takahashi Y."/>
            <person name="Watada M."/>
            <person name="Katoh T."/>
            <person name="Gotoh A."/>
            <person name="Gotoh Y."/>
            <person name="Taniguchi I."/>
            <person name="Nakamura K."/>
            <person name="Hayashi T."/>
            <person name="Katayama T."/>
            <person name="Uemura T."/>
            <person name="Hattori Y."/>
        </authorList>
    </citation>
    <scope>NUCLEOTIDE SEQUENCE [LARGE SCALE GENOMIC DNA]</scope>
    <source>
        <strain evidence="6 7">SB-73</strain>
    </source>
</reference>
<protein>
    <submittedName>
        <fullName evidence="6">Transcription initiation factor IIA large subunit</fullName>
    </submittedName>
</protein>
<evidence type="ECO:0000256" key="4">
    <source>
        <dbReference type="ARBA" id="ARBA00023242"/>
    </source>
</evidence>
<evidence type="ECO:0000313" key="6">
    <source>
        <dbReference type="EMBL" id="GMM52784.1"/>
    </source>
</evidence>
<keyword evidence="4" id="KW-0539">Nucleus</keyword>
<feature type="compositionally biased region" description="Low complexity" evidence="5">
    <location>
        <begin position="173"/>
        <end position="208"/>
    </location>
</feature>
<feature type="compositionally biased region" description="Acidic residues" evidence="5">
    <location>
        <begin position="302"/>
        <end position="327"/>
    </location>
</feature>
<name>A0AAV5RMP1_STABA</name>
<evidence type="ECO:0000256" key="3">
    <source>
        <dbReference type="ARBA" id="ARBA00023163"/>
    </source>
</evidence>
<dbReference type="SUPFAM" id="SSF50784">
    <property type="entry name" value="Transcription factor IIA (TFIIA), beta-barrel domain"/>
    <property type="match status" value="1"/>
</dbReference>
<comment type="subcellular location">
    <subcellularLocation>
        <location evidence="1">Nucleus</location>
    </subcellularLocation>
</comment>
<dbReference type="GO" id="GO:0006367">
    <property type="term" value="P:transcription initiation at RNA polymerase II promoter"/>
    <property type="evidence" value="ECO:0007669"/>
    <property type="project" value="InterPro"/>
</dbReference>
<dbReference type="PANTHER" id="PTHR12694:SF8">
    <property type="entry name" value="TRANSCRIPTION INITIATION FACTOR IIA SUBUNIT 1"/>
    <property type="match status" value="1"/>
</dbReference>
<organism evidence="6 7">
    <name type="scientific">Starmerella bacillaris</name>
    <name type="common">Yeast</name>
    <name type="synonym">Candida zemplinina</name>
    <dbReference type="NCBI Taxonomy" id="1247836"/>
    <lineage>
        <taxon>Eukaryota</taxon>
        <taxon>Fungi</taxon>
        <taxon>Dikarya</taxon>
        <taxon>Ascomycota</taxon>
        <taxon>Saccharomycotina</taxon>
        <taxon>Dipodascomycetes</taxon>
        <taxon>Dipodascales</taxon>
        <taxon>Trichomonascaceae</taxon>
        <taxon>Starmerella</taxon>
    </lineage>
</organism>
<dbReference type="EMBL" id="BTGC01000008">
    <property type="protein sequence ID" value="GMM52784.1"/>
    <property type="molecule type" value="Genomic_DNA"/>
</dbReference>
<accession>A0AAV5RMP1</accession>
<feature type="region of interest" description="Disordered" evidence="5">
    <location>
        <begin position="148"/>
        <end position="270"/>
    </location>
</feature>
<dbReference type="Proteomes" id="UP001362899">
    <property type="component" value="Unassembled WGS sequence"/>
</dbReference>
<evidence type="ECO:0000256" key="5">
    <source>
        <dbReference type="SAM" id="MobiDB-lite"/>
    </source>
</evidence>
<dbReference type="AlphaFoldDB" id="A0AAV5RMP1"/>
<dbReference type="GO" id="GO:0005672">
    <property type="term" value="C:transcription factor TFIIA complex"/>
    <property type="evidence" value="ECO:0007669"/>
    <property type="project" value="InterPro"/>
</dbReference>
<comment type="similarity">
    <text evidence="2">Belongs to the TFIIA subunit 1 family.</text>
</comment>
<dbReference type="InterPro" id="IPR004855">
    <property type="entry name" value="TFIIA_asu/bsu"/>
</dbReference>
<dbReference type="CDD" id="cd07976">
    <property type="entry name" value="TFIIA_alpha_beta_like"/>
    <property type="match status" value="1"/>
</dbReference>
<dbReference type="SMART" id="SM01371">
    <property type="entry name" value="TFIIA"/>
    <property type="match status" value="1"/>
</dbReference>
<feature type="compositionally biased region" description="Polar residues" evidence="5">
    <location>
        <begin position="209"/>
        <end position="255"/>
    </location>
</feature>
<evidence type="ECO:0000256" key="1">
    <source>
        <dbReference type="ARBA" id="ARBA00004123"/>
    </source>
</evidence>
<dbReference type="Gene3D" id="1.10.287.100">
    <property type="match status" value="1"/>
</dbReference>